<dbReference type="Proteomes" id="UP000199579">
    <property type="component" value="Unassembled WGS sequence"/>
</dbReference>
<accession>A0A1I4HYL0</accession>
<name>A0A1I4HYL0_9GAMM</name>
<gene>
    <name evidence="1" type="ORF">SAMN04244571_04522</name>
    <name evidence="2" type="ORF">SAMN04244574_04411</name>
</gene>
<evidence type="ECO:0000313" key="4">
    <source>
        <dbReference type="Proteomes" id="UP000199579"/>
    </source>
</evidence>
<evidence type="ECO:0000313" key="2">
    <source>
        <dbReference type="EMBL" id="SFL47199.1"/>
    </source>
</evidence>
<protein>
    <submittedName>
        <fullName evidence="2">Uncharacterized protein</fullName>
    </submittedName>
</protein>
<dbReference type="EMBL" id="FOSX01000133">
    <property type="protein sequence ID" value="SFL47199.1"/>
    <property type="molecule type" value="Genomic_DNA"/>
</dbReference>
<sequence length="67" mass="7098">MNTPQTLLVIGIHREELAFGQTVARDVDPAQVAVLEIPEGLSGQPPRGASSTRPCTGRCTCNCCPMC</sequence>
<proteinExistence type="predicted"/>
<dbReference type="RefSeq" id="WP_244541210.1">
    <property type="nucleotide sequence ID" value="NZ_FOKJ01000140.1"/>
</dbReference>
<organism evidence="2 4">
    <name type="scientific">Azotobacter beijerinckii</name>
    <dbReference type="NCBI Taxonomy" id="170623"/>
    <lineage>
        <taxon>Bacteria</taxon>
        <taxon>Pseudomonadati</taxon>
        <taxon>Pseudomonadota</taxon>
        <taxon>Gammaproteobacteria</taxon>
        <taxon>Pseudomonadales</taxon>
        <taxon>Pseudomonadaceae</taxon>
        <taxon>Azotobacter</taxon>
    </lineage>
</organism>
<evidence type="ECO:0000313" key="3">
    <source>
        <dbReference type="Proteomes" id="UP000198861"/>
    </source>
</evidence>
<dbReference type="Proteomes" id="UP000198861">
    <property type="component" value="Unassembled WGS sequence"/>
</dbReference>
<reference evidence="2 4" key="2">
    <citation type="submission" date="2016-10" db="EMBL/GenBank/DDBJ databases">
        <authorList>
            <person name="de Groot N.N."/>
        </authorList>
    </citation>
    <scope>NUCLEOTIDE SEQUENCE [LARGE SCALE GENOMIC DNA]</scope>
    <source>
        <strain evidence="2 4">DSM 381</strain>
    </source>
</reference>
<keyword evidence="3" id="KW-1185">Reference proteome</keyword>
<dbReference type="AlphaFoldDB" id="A0A1I4HYL0"/>
<reference evidence="1 3" key="1">
    <citation type="submission" date="2016-10" db="EMBL/GenBank/DDBJ databases">
        <authorList>
            <person name="Varghese N."/>
            <person name="Submissions S."/>
        </authorList>
    </citation>
    <scope>NUCLEOTIDE SEQUENCE [LARGE SCALE GENOMIC DNA]</scope>
    <source>
        <strain evidence="1 3">DSM 282</strain>
    </source>
</reference>
<dbReference type="EMBL" id="FOKJ01000140">
    <property type="protein sequence ID" value="SFB63287.1"/>
    <property type="molecule type" value="Genomic_DNA"/>
</dbReference>
<evidence type="ECO:0000313" key="1">
    <source>
        <dbReference type="EMBL" id="SFB63287.1"/>
    </source>
</evidence>